<protein>
    <submittedName>
        <fullName evidence="2">Uncharacterized protein</fullName>
    </submittedName>
</protein>
<proteinExistence type="predicted"/>
<evidence type="ECO:0000256" key="1">
    <source>
        <dbReference type="SAM" id="SignalP"/>
    </source>
</evidence>
<keyword evidence="1" id="KW-0732">Signal</keyword>
<dbReference type="AlphaFoldDB" id="A0A151IBM5"/>
<evidence type="ECO:0000313" key="3">
    <source>
        <dbReference type="Proteomes" id="UP000078542"/>
    </source>
</evidence>
<evidence type="ECO:0000313" key="2">
    <source>
        <dbReference type="EMBL" id="KYM97050.1"/>
    </source>
</evidence>
<feature type="signal peptide" evidence="1">
    <location>
        <begin position="1"/>
        <end position="18"/>
    </location>
</feature>
<keyword evidence="3" id="KW-1185">Reference proteome</keyword>
<name>A0A151IBM5_9HYME</name>
<dbReference type="EMBL" id="KQ978095">
    <property type="protein sequence ID" value="KYM97050.1"/>
    <property type="molecule type" value="Genomic_DNA"/>
</dbReference>
<gene>
    <name evidence="2" type="ORF">ALC62_12315</name>
</gene>
<organism evidence="2 3">
    <name type="scientific">Cyphomyrmex costatus</name>
    <dbReference type="NCBI Taxonomy" id="456900"/>
    <lineage>
        <taxon>Eukaryota</taxon>
        <taxon>Metazoa</taxon>
        <taxon>Ecdysozoa</taxon>
        <taxon>Arthropoda</taxon>
        <taxon>Hexapoda</taxon>
        <taxon>Insecta</taxon>
        <taxon>Pterygota</taxon>
        <taxon>Neoptera</taxon>
        <taxon>Endopterygota</taxon>
        <taxon>Hymenoptera</taxon>
        <taxon>Apocrita</taxon>
        <taxon>Aculeata</taxon>
        <taxon>Formicoidea</taxon>
        <taxon>Formicidae</taxon>
        <taxon>Myrmicinae</taxon>
        <taxon>Cyphomyrmex</taxon>
    </lineage>
</organism>
<dbReference type="Proteomes" id="UP000078542">
    <property type="component" value="Unassembled WGS sequence"/>
</dbReference>
<feature type="chain" id="PRO_5007582114" evidence="1">
    <location>
        <begin position="19"/>
        <end position="77"/>
    </location>
</feature>
<sequence>MKAFYAILFLALIGMAFAKDIFKQDECPAVPDECKGLISLVGDLLAFLAWVLGTTLGELCLDDEVGPGLCSIGLCIP</sequence>
<reference evidence="2 3" key="1">
    <citation type="submission" date="2016-03" db="EMBL/GenBank/DDBJ databases">
        <title>Cyphomyrmex costatus WGS genome.</title>
        <authorList>
            <person name="Nygaard S."/>
            <person name="Hu H."/>
            <person name="Boomsma J."/>
            <person name="Zhang G."/>
        </authorList>
    </citation>
    <scope>NUCLEOTIDE SEQUENCE [LARGE SCALE GENOMIC DNA]</scope>
    <source>
        <strain evidence="2">MS0001</strain>
        <tissue evidence="2">Whole body</tissue>
    </source>
</reference>
<accession>A0A151IBM5</accession>